<comment type="caution">
    <text evidence="1">The sequence shown here is derived from an EMBL/GenBank/DDBJ whole genome shotgun (WGS) entry which is preliminary data.</text>
</comment>
<name>A0AAW3MYG7_9BURK</name>
<protein>
    <submittedName>
        <fullName evidence="1">Uncharacterized protein</fullName>
    </submittedName>
</protein>
<proteinExistence type="predicted"/>
<reference evidence="1 2" key="1">
    <citation type="submission" date="2015-11" db="EMBL/GenBank/DDBJ databases">
        <title>Expanding the genomic diversity of Burkholderia species for the development of highly accurate diagnostics.</title>
        <authorList>
            <person name="Sahl J."/>
            <person name="Keim P."/>
            <person name="Wagner D."/>
        </authorList>
    </citation>
    <scope>NUCLEOTIDE SEQUENCE [LARGE SCALE GENOMIC DNA]</scope>
    <source>
        <strain evidence="1 2">MSMB1808WGS</strain>
    </source>
</reference>
<keyword evidence="2" id="KW-1185">Reference proteome</keyword>
<dbReference type="RefSeq" id="WP_059925616.1">
    <property type="nucleotide sequence ID" value="NZ_LPBG01000047.1"/>
</dbReference>
<dbReference type="EMBL" id="LPBJ01000047">
    <property type="protein sequence ID" value="KVP98363.1"/>
    <property type="molecule type" value="Genomic_DNA"/>
</dbReference>
<organism evidence="1 2">
    <name type="scientific">Burkholderia ubonensis</name>
    <dbReference type="NCBI Taxonomy" id="101571"/>
    <lineage>
        <taxon>Bacteria</taxon>
        <taxon>Pseudomonadati</taxon>
        <taxon>Pseudomonadota</taxon>
        <taxon>Betaproteobacteria</taxon>
        <taxon>Burkholderiales</taxon>
        <taxon>Burkholderiaceae</taxon>
        <taxon>Burkholderia</taxon>
        <taxon>Burkholderia cepacia complex</taxon>
    </lineage>
</organism>
<dbReference type="Proteomes" id="UP000056453">
    <property type="component" value="Unassembled WGS sequence"/>
</dbReference>
<evidence type="ECO:0000313" key="1">
    <source>
        <dbReference type="EMBL" id="KVP98363.1"/>
    </source>
</evidence>
<gene>
    <name evidence="1" type="ORF">WJ96_07535</name>
</gene>
<dbReference type="AlphaFoldDB" id="A0AAW3MYG7"/>
<evidence type="ECO:0000313" key="2">
    <source>
        <dbReference type="Proteomes" id="UP000056453"/>
    </source>
</evidence>
<accession>A0AAW3MYG7</accession>
<sequence>MTTLNIALPHDKRPFCGPDVLAYYDGPQLFWLPCDGRRLLAVGLPDEAGHWPFLVVELTEDQAQAVEGNRITMRAVFLAASAKWVMRDYDAETLVLEPLEVIPEDWLPGDVLLRLEGGTS</sequence>